<proteinExistence type="predicted"/>
<organism evidence="2 3">
    <name type="scientific">Acrobeloides nanus</name>
    <dbReference type="NCBI Taxonomy" id="290746"/>
    <lineage>
        <taxon>Eukaryota</taxon>
        <taxon>Metazoa</taxon>
        <taxon>Ecdysozoa</taxon>
        <taxon>Nematoda</taxon>
        <taxon>Chromadorea</taxon>
        <taxon>Rhabditida</taxon>
        <taxon>Tylenchina</taxon>
        <taxon>Cephalobomorpha</taxon>
        <taxon>Cephaloboidea</taxon>
        <taxon>Cephalobidae</taxon>
        <taxon>Acrobeloides</taxon>
    </lineage>
</organism>
<evidence type="ECO:0000313" key="2">
    <source>
        <dbReference type="Proteomes" id="UP000887540"/>
    </source>
</evidence>
<evidence type="ECO:0000313" key="3">
    <source>
        <dbReference type="WBParaSite" id="ACRNAN_scaffold2412.g16165.t1"/>
    </source>
</evidence>
<keyword evidence="2" id="KW-1185">Reference proteome</keyword>
<dbReference type="WBParaSite" id="ACRNAN_scaffold2412.g16165.t1">
    <property type="protein sequence ID" value="ACRNAN_scaffold2412.g16165.t1"/>
    <property type="gene ID" value="ACRNAN_scaffold2412.g16165"/>
</dbReference>
<dbReference type="Proteomes" id="UP000887540">
    <property type="component" value="Unplaced"/>
</dbReference>
<reference evidence="3" key="1">
    <citation type="submission" date="2022-11" db="UniProtKB">
        <authorList>
            <consortium name="WormBaseParasite"/>
        </authorList>
    </citation>
    <scope>IDENTIFICATION</scope>
</reference>
<protein>
    <submittedName>
        <fullName evidence="3">DUF4817 domain-containing protein</fullName>
    </submittedName>
</protein>
<dbReference type="InterPro" id="IPR032135">
    <property type="entry name" value="DUF4817"/>
</dbReference>
<evidence type="ECO:0000259" key="1">
    <source>
        <dbReference type="Pfam" id="PF16087"/>
    </source>
</evidence>
<dbReference type="AlphaFoldDB" id="A0A914DDR6"/>
<feature type="domain" description="DUF4817" evidence="1">
    <location>
        <begin position="11"/>
        <end position="59"/>
    </location>
</feature>
<dbReference type="Pfam" id="PF16087">
    <property type="entry name" value="DUF4817"/>
    <property type="match status" value="1"/>
</dbReference>
<sequence length="92" mass="10843">MSSKRALSIIERAKLVCWFEETKSFAIVAKKYREQFHKEPPHQFAIKEWHKNFLETGSLDRSDYYNEAAWTGGFRNLEAHDFSTTTSRNPMV</sequence>
<accession>A0A914DDR6</accession>
<name>A0A914DDR6_9BILA</name>